<dbReference type="AlphaFoldDB" id="A0A498NDH8"/>
<sequence>MGHVTSAKGVSTDPSKVLAVAQWRRPSSATELRSFLGFASYNRRFVEGFAKIAAPLHRLGADFSGSKVKSRKNTESGFVEAWSRQCEESFEELKVRLTTALVLAYADFSQPFILEVDASYGELGAVLSQEQEGQVRPIAYASRSLRPTECNMSNYSSMKWDFVALKWAMTEKFREYLLGSRCVVFTDNNPLSHLSMAKLGATEQRSR</sequence>
<evidence type="ECO:0000313" key="3">
    <source>
        <dbReference type="Proteomes" id="UP000290572"/>
    </source>
</evidence>
<protein>
    <submittedName>
        <fullName evidence="2">Transposon Ty3-I Gag-Pol poly</fullName>
    </submittedName>
</protein>
<dbReference type="Proteomes" id="UP000290572">
    <property type="component" value="Unassembled WGS sequence"/>
</dbReference>
<organism evidence="2 3">
    <name type="scientific">Labeo rohita</name>
    <name type="common">Indian major carp</name>
    <name type="synonym">Cyprinus rohita</name>
    <dbReference type="NCBI Taxonomy" id="84645"/>
    <lineage>
        <taxon>Eukaryota</taxon>
        <taxon>Metazoa</taxon>
        <taxon>Chordata</taxon>
        <taxon>Craniata</taxon>
        <taxon>Vertebrata</taxon>
        <taxon>Euteleostomi</taxon>
        <taxon>Actinopterygii</taxon>
        <taxon>Neopterygii</taxon>
        <taxon>Teleostei</taxon>
        <taxon>Ostariophysi</taxon>
        <taxon>Cypriniformes</taxon>
        <taxon>Cyprinidae</taxon>
        <taxon>Labeoninae</taxon>
        <taxon>Labeonini</taxon>
        <taxon>Labeo</taxon>
    </lineage>
</organism>
<gene>
    <name evidence="2" type="ORF">ROHU_017671</name>
</gene>
<evidence type="ECO:0000259" key="1">
    <source>
        <dbReference type="Pfam" id="PF17919"/>
    </source>
</evidence>
<dbReference type="FunFam" id="3.30.70.270:FF:000020">
    <property type="entry name" value="Transposon Tf2-6 polyprotein-like Protein"/>
    <property type="match status" value="1"/>
</dbReference>
<reference evidence="2 3" key="1">
    <citation type="submission" date="2018-03" db="EMBL/GenBank/DDBJ databases">
        <title>Draft genome sequence of Rohu Carp (Labeo rohita).</title>
        <authorList>
            <person name="Das P."/>
            <person name="Kushwaha B."/>
            <person name="Joshi C.G."/>
            <person name="Kumar D."/>
            <person name="Nagpure N.S."/>
            <person name="Sahoo L."/>
            <person name="Das S.P."/>
            <person name="Bit A."/>
            <person name="Patnaik S."/>
            <person name="Meher P.K."/>
            <person name="Jayasankar P."/>
            <person name="Koringa P.G."/>
            <person name="Patel N.V."/>
            <person name="Hinsu A.T."/>
            <person name="Kumar R."/>
            <person name="Pandey M."/>
            <person name="Agarwal S."/>
            <person name="Srivastava S."/>
            <person name="Singh M."/>
            <person name="Iquebal M.A."/>
            <person name="Jaiswal S."/>
            <person name="Angadi U.B."/>
            <person name="Kumar N."/>
            <person name="Raza M."/>
            <person name="Shah T.M."/>
            <person name="Rai A."/>
            <person name="Jena J.K."/>
        </authorList>
    </citation>
    <scope>NUCLEOTIDE SEQUENCE [LARGE SCALE GENOMIC DNA]</scope>
    <source>
        <strain evidence="2">DASCIFA01</strain>
        <tissue evidence="2">Testis</tissue>
    </source>
</reference>
<comment type="caution">
    <text evidence="2">The sequence shown here is derived from an EMBL/GenBank/DDBJ whole genome shotgun (WGS) entry which is preliminary data.</text>
</comment>
<dbReference type="InterPro" id="IPR043502">
    <property type="entry name" value="DNA/RNA_pol_sf"/>
</dbReference>
<proteinExistence type="predicted"/>
<dbReference type="PANTHER" id="PTHR34072">
    <property type="entry name" value="ENZYMATIC POLYPROTEIN-RELATED"/>
    <property type="match status" value="1"/>
</dbReference>
<dbReference type="SUPFAM" id="SSF56672">
    <property type="entry name" value="DNA/RNA polymerases"/>
    <property type="match status" value="1"/>
</dbReference>
<dbReference type="Pfam" id="PF17919">
    <property type="entry name" value="RT_RNaseH_2"/>
    <property type="match status" value="1"/>
</dbReference>
<name>A0A498NDH8_LABRO</name>
<dbReference type="PANTHER" id="PTHR34072:SF49">
    <property type="entry name" value="RIBONUCLEASE H"/>
    <property type="match status" value="1"/>
</dbReference>
<accession>A0A498NDH8</accession>
<dbReference type="EMBL" id="QBIY01011570">
    <property type="protein sequence ID" value="RXN30512.1"/>
    <property type="molecule type" value="Genomic_DNA"/>
</dbReference>
<dbReference type="FunFam" id="3.10.20.370:FF:000001">
    <property type="entry name" value="Retrovirus-related Pol polyprotein from transposon 17.6-like protein"/>
    <property type="match status" value="1"/>
</dbReference>
<keyword evidence="3" id="KW-1185">Reference proteome</keyword>
<feature type="domain" description="Reverse transcriptase/retrotransposon-derived protein RNase H-like" evidence="1">
    <location>
        <begin position="82"/>
        <end position="183"/>
    </location>
</feature>
<dbReference type="Gene3D" id="3.30.70.270">
    <property type="match status" value="1"/>
</dbReference>
<dbReference type="InterPro" id="IPR043128">
    <property type="entry name" value="Rev_trsase/Diguanyl_cyclase"/>
</dbReference>
<dbReference type="InterPro" id="IPR041577">
    <property type="entry name" value="RT_RNaseH_2"/>
</dbReference>
<evidence type="ECO:0000313" key="2">
    <source>
        <dbReference type="EMBL" id="RXN30512.1"/>
    </source>
</evidence>
<dbReference type="STRING" id="84645.A0A498NDH8"/>
<dbReference type="Gene3D" id="3.10.20.370">
    <property type="match status" value="1"/>
</dbReference>